<feature type="region of interest" description="Disordered" evidence="1">
    <location>
        <begin position="78"/>
        <end position="100"/>
    </location>
</feature>
<gene>
    <name evidence="2" type="ORF">HMPREF9715_00895</name>
</gene>
<evidence type="ECO:0000313" key="3">
    <source>
        <dbReference type="Proteomes" id="UP000004834"/>
    </source>
</evidence>
<sequence>MKDTVLAFLRKLPTKREELFNQSFALLRKTPSANQALISSYNMLGATDSNINNILYDLKKYNGITEVMIRATPTKVVAVPTPTGDTSPAPGTTPSEDDVKRTSLREQFPFLDDKDCPAELHIITGLLISSYNRYSSTMLKIQQFKNKEIELTPDEDLELTATAQSESVNNQALYKELEYYKENKQLLAEHISLKEYKWKKQFESMSAESKFKYKRNAESYFSKGKQELENPNVKEDRKAKIIENFKEREFIIALIDKELNAKQ</sequence>
<accession>A0AAV3F4Y2</accession>
<proteinExistence type="predicted"/>
<comment type="caution">
    <text evidence="2">The sequence shown here is derived from an EMBL/GenBank/DDBJ whole genome shotgun (WGS) entry which is preliminary data.</text>
</comment>
<reference evidence="2 3" key="1">
    <citation type="submission" date="2011-11" db="EMBL/GenBank/DDBJ databases">
        <title>The Genome Sequence of Myroides odoratimimus CIP 101113.</title>
        <authorList>
            <person name="Earl A."/>
            <person name="Ward D."/>
            <person name="Feldgarden M."/>
            <person name="Gevers D."/>
            <person name="Huys G."/>
            <person name="Young S.K."/>
            <person name="Zeng Q."/>
            <person name="Gargeya S."/>
            <person name="Fitzgerald M."/>
            <person name="Haas B."/>
            <person name="Abouelleil A."/>
            <person name="Alvarado L."/>
            <person name="Arachchi H.M."/>
            <person name="Berlin A."/>
            <person name="Brown A."/>
            <person name="Chapman S.B."/>
            <person name="Chen Z."/>
            <person name="Dunbar C."/>
            <person name="Freedman E."/>
            <person name="Gearin G."/>
            <person name="Goldberg J."/>
            <person name="Griggs A."/>
            <person name="Gujja S."/>
            <person name="Heiman D."/>
            <person name="Howarth C."/>
            <person name="Larson L."/>
            <person name="Lui A."/>
            <person name="MacDonald P.J.P."/>
            <person name="Montmayeur A."/>
            <person name="Murphy C."/>
            <person name="Neiman D."/>
            <person name="Pearson M."/>
            <person name="Priest M."/>
            <person name="Roberts A."/>
            <person name="Saif S."/>
            <person name="Shea T."/>
            <person name="Shenoy N."/>
            <person name="Sisk P."/>
            <person name="Stolte C."/>
            <person name="Sykes S."/>
            <person name="Wortman J."/>
            <person name="Nusbaum C."/>
            <person name="Birren B."/>
        </authorList>
    </citation>
    <scope>NUCLEOTIDE SEQUENCE [LARGE SCALE GENOMIC DNA]</scope>
    <source>
        <strain evidence="2 3">CIP 101113</strain>
    </source>
</reference>
<dbReference type="EMBL" id="AGEE01000008">
    <property type="protein sequence ID" value="EHO13821.1"/>
    <property type="molecule type" value="Genomic_DNA"/>
</dbReference>
<feature type="compositionally biased region" description="Polar residues" evidence="1">
    <location>
        <begin position="84"/>
        <end position="94"/>
    </location>
</feature>
<evidence type="ECO:0000256" key="1">
    <source>
        <dbReference type="SAM" id="MobiDB-lite"/>
    </source>
</evidence>
<dbReference type="Proteomes" id="UP000004834">
    <property type="component" value="Unassembled WGS sequence"/>
</dbReference>
<protein>
    <submittedName>
        <fullName evidence="2">Uncharacterized protein</fullName>
    </submittedName>
</protein>
<dbReference type="AlphaFoldDB" id="A0AAV3F4Y2"/>
<name>A0AAV3F4Y2_9FLAO</name>
<dbReference type="RefSeq" id="WP_006262947.1">
    <property type="nucleotide sequence ID" value="NZ_JH590837.1"/>
</dbReference>
<organism evidence="2 3">
    <name type="scientific">Myroides odoratimimus CIP 101113</name>
    <dbReference type="NCBI Taxonomy" id="883154"/>
    <lineage>
        <taxon>Bacteria</taxon>
        <taxon>Pseudomonadati</taxon>
        <taxon>Bacteroidota</taxon>
        <taxon>Flavobacteriia</taxon>
        <taxon>Flavobacteriales</taxon>
        <taxon>Flavobacteriaceae</taxon>
        <taxon>Myroides</taxon>
    </lineage>
</organism>
<evidence type="ECO:0000313" key="2">
    <source>
        <dbReference type="EMBL" id="EHO13821.1"/>
    </source>
</evidence>